<accession>A0ABR8CHF7</accession>
<keyword evidence="5" id="KW-0410">Iron transport</keyword>
<name>A0ABR8CHF7_9NOST</name>
<evidence type="ECO:0000256" key="15">
    <source>
        <dbReference type="SAM" id="MobiDB-lite"/>
    </source>
</evidence>
<dbReference type="Proteomes" id="UP000607281">
    <property type="component" value="Unassembled WGS sequence"/>
</dbReference>
<keyword evidence="3 13" id="KW-0813">Transport</keyword>
<comment type="subcellular location">
    <subcellularLocation>
        <location evidence="1 13">Cell outer membrane</location>
        <topology evidence="1 13">Multi-pass membrane protein</topology>
    </subcellularLocation>
</comment>
<keyword evidence="4 13" id="KW-1134">Transmembrane beta strand</keyword>
<reference evidence="19 20" key="1">
    <citation type="journal article" date="2020" name="ISME J.">
        <title>Comparative genomics reveals insights into cyanobacterial evolution and habitat adaptation.</title>
        <authorList>
            <person name="Chen M.Y."/>
            <person name="Teng W.K."/>
            <person name="Zhao L."/>
            <person name="Hu C.X."/>
            <person name="Zhou Y.K."/>
            <person name="Han B.P."/>
            <person name="Song L.R."/>
            <person name="Shu W.S."/>
        </authorList>
    </citation>
    <scope>NUCLEOTIDE SEQUENCE [LARGE SCALE GENOMIC DNA]</scope>
    <source>
        <strain evidence="19 20">FACHB-260</strain>
    </source>
</reference>
<gene>
    <name evidence="19" type="ORF">H6G18_00470</name>
</gene>
<dbReference type="Pfam" id="PF11741">
    <property type="entry name" value="AMIN"/>
    <property type="match status" value="1"/>
</dbReference>
<comment type="caution">
    <text evidence="19">The sequence shown here is derived from an EMBL/GenBank/DDBJ whole genome shotgun (WGS) entry which is preliminary data.</text>
</comment>
<feature type="region of interest" description="Disordered" evidence="15">
    <location>
        <begin position="138"/>
        <end position="163"/>
    </location>
</feature>
<evidence type="ECO:0000256" key="12">
    <source>
        <dbReference type="ARBA" id="ARBA00023237"/>
    </source>
</evidence>
<dbReference type="PROSITE" id="PS52016">
    <property type="entry name" value="TONB_DEPENDENT_REC_3"/>
    <property type="match status" value="1"/>
</dbReference>
<evidence type="ECO:0000256" key="3">
    <source>
        <dbReference type="ARBA" id="ARBA00022448"/>
    </source>
</evidence>
<feature type="domain" description="AMIN" evidence="18">
    <location>
        <begin position="32"/>
        <end position="131"/>
    </location>
</feature>
<evidence type="ECO:0000256" key="4">
    <source>
        <dbReference type="ARBA" id="ARBA00022452"/>
    </source>
</evidence>
<evidence type="ECO:0000256" key="13">
    <source>
        <dbReference type="PROSITE-ProRule" id="PRU01360"/>
    </source>
</evidence>
<feature type="domain" description="TonB-dependent receptor plug" evidence="17">
    <location>
        <begin position="192"/>
        <end position="290"/>
    </location>
</feature>
<keyword evidence="12 13" id="KW-0998">Cell outer membrane</keyword>
<keyword evidence="11 13" id="KW-0472">Membrane</keyword>
<keyword evidence="6 13" id="KW-0812">Transmembrane</keyword>
<dbReference type="NCBIfam" id="TIGR01783">
    <property type="entry name" value="TonB-siderophor"/>
    <property type="match status" value="1"/>
</dbReference>
<dbReference type="RefSeq" id="WP_190405109.1">
    <property type="nucleotide sequence ID" value="NZ_JACJRF010000001.1"/>
</dbReference>
<evidence type="ECO:0000313" key="20">
    <source>
        <dbReference type="Proteomes" id="UP000607281"/>
    </source>
</evidence>
<keyword evidence="7" id="KW-0732">Signal</keyword>
<organism evidence="19 20">
    <name type="scientific">Anabaena subtropica FACHB-260</name>
    <dbReference type="NCBI Taxonomy" id="2692884"/>
    <lineage>
        <taxon>Bacteria</taxon>
        <taxon>Bacillati</taxon>
        <taxon>Cyanobacteriota</taxon>
        <taxon>Cyanophyceae</taxon>
        <taxon>Nostocales</taxon>
        <taxon>Nostocaceae</taxon>
        <taxon>Anabaena</taxon>
    </lineage>
</organism>
<evidence type="ECO:0000256" key="7">
    <source>
        <dbReference type="ARBA" id="ARBA00022729"/>
    </source>
</evidence>
<dbReference type="InterPro" id="IPR012910">
    <property type="entry name" value="Plug_dom"/>
</dbReference>
<dbReference type="Pfam" id="PF00593">
    <property type="entry name" value="TonB_dep_Rec_b-barrel"/>
    <property type="match status" value="1"/>
</dbReference>
<dbReference type="InterPro" id="IPR039426">
    <property type="entry name" value="TonB-dep_rcpt-like"/>
</dbReference>
<evidence type="ECO:0000256" key="11">
    <source>
        <dbReference type="ARBA" id="ARBA00023136"/>
    </source>
</evidence>
<dbReference type="InterPro" id="IPR036942">
    <property type="entry name" value="Beta-barrel_TonB_sf"/>
</dbReference>
<dbReference type="InterPro" id="IPR010105">
    <property type="entry name" value="TonB_sidphr_rcpt"/>
</dbReference>
<evidence type="ECO:0000256" key="8">
    <source>
        <dbReference type="ARBA" id="ARBA00023004"/>
    </source>
</evidence>
<evidence type="ECO:0000256" key="9">
    <source>
        <dbReference type="ARBA" id="ARBA00023065"/>
    </source>
</evidence>
<dbReference type="SUPFAM" id="SSF56935">
    <property type="entry name" value="Porins"/>
    <property type="match status" value="1"/>
</dbReference>
<evidence type="ECO:0000259" key="16">
    <source>
        <dbReference type="Pfam" id="PF00593"/>
    </source>
</evidence>
<evidence type="ECO:0000256" key="14">
    <source>
        <dbReference type="RuleBase" id="RU003357"/>
    </source>
</evidence>
<evidence type="ECO:0000256" key="2">
    <source>
        <dbReference type="ARBA" id="ARBA00009810"/>
    </source>
</evidence>
<proteinExistence type="inferred from homology"/>
<dbReference type="PANTHER" id="PTHR32552:SF68">
    <property type="entry name" value="FERRICHROME OUTER MEMBRANE TRANSPORTER_PHAGE RECEPTOR"/>
    <property type="match status" value="1"/>
</dbReference>
<dbReference type="CDD" id="cd01347">
    <property type="entry name" value="ligand_gated_channel"/>
    <property type="match status" value="1"/>
</dbReference>
<keyword evidence="8" id="KW-0408">Iron</keyword>
<evidence type="ECO:0000256" key="6">
    <source>
        <dbReference type="ARBA" id="ARBA00022692"/>
    </source>
</evidence>
<dbReference type="PANTHER" id="PTHR32552">
    <property type="entry name" value="FERRICHROME IRON RECEPTOR-RELATED"/>
    <property type="match status" value="1"/>
</dbReference>
<comment type="similarity">
    <text evidence="2 13 14">Belongs to the TonB-dependent receptor family.</text>
</comment>
<evidence type="ECO:0000259" key="18">
    <source>
        <dbReference type="Pfam" id="PF11741"/>
    </source>
</evidence>
<dbReference type="InterPro" id="IPR000531">
    <property type="entry name" value="Beta-barrel_TonB"/>
</dbReference>
<evidence type="ECO:0000259" key="17">
    <source>
        <dbReference type="Pfam" id="PF07715"/>
    </source>
</evidence>
<keyword evidence="19" id="KW-0675">Receptor</keyword>
<dbReference type="InterPro" id="IPR037066">
    <property type="entry name" value="Plug_dom_sf"/>
</dbReference>
<dbReference type="Gene3D" id="2.40.170.20">
    <property type="entry name" value="TonB-dependent receptor, beta-barrel domain"/>
    <property type="match status" value="1"/>
</dbReference>
<sequence>MCVSEVELPANTVKELVSQAATPQSLIIVNGVQANPTETGVEIILQTTVGEQLQITNRSAENNFIADIPNAQLLLPNGDTFTFSSQNPVEGITQISVINLDANNIRVTITGVTSLPVVELFDSPEGLIFSLTSAVAATPSPQPQAEAEPESEIPPAQPSTQSDQPIELVVTGEQNGYRVPNASTATKTDTPLRDIPQSIQVIPRQLLEDQNTTRIQDALENVSGINKRGNFGGTDAGAYFIRGFSQSGNFRNGFRDSFFGTPVDIANIERIEVLKGPASVLYGQLEPGGIINVVTKQPLSTPYYAADFNVGNYAFYRSSVDLSGPLTADDSLLYRLNLAYQNAGSFRDFNFTERLLIAPVITWNISDRTSLTFDFEYLDNKFRFDRGLSSTGDRPTPIPISRFLGYPFDGDGTTVSAVRAGYRFEHKFSEDWQFRNALSISSALETSRSAFGQAPLLEDRFRRINVSNSEFVSENYTLQTELTGKLNTGAIGHQLLFGLELWRFTETFASDGGQPAPPLDVFNPNYNVPLPQVSDPEFLFTARASALGIYVQDQITLTDNLKVLIGGRFDTTRFESDGDDRSNNAFSPRAGIVYQPIEPISLYASYSQSFNPVTFGRSRTDTPFEPERGTQYEIGIKADITERLSATLAAFQITKSNVLTPDPEDSDFSVQVGEQRSRGIELDVTGEILPGWRIITSYAYTDAITSRDNDIPTGNRIFNVPQHAASLWTTYEVQQGSLQGLGLGLGLYYVGDRFADNQNTSTMVNYFRTDSAIYYKRDNWRLGLNIRNLFNTTYYETSQSRQIIYPGAPFTVIGSFSIQF</sequence>
<keyword evidence="9" id="KW-0406">Ion transport</keyword>
<feature type="domain" description="TonB-dependent receptor-like beta-barrel" evidence="16">
    <location>
        <begin position="362"/>
        <end position="789"/>
    </location>
</feature>
<protein>
    <submittedName>
        <fullName evidence="19">TonB-dependent siderophore receptor</fullName>
    </submittedName>
</protein>
<evidence type="ECO:0000313" key="19">
    <source>
        <dbReference type="EMBL" id="MBD2342621.1"/>
    </source>
</evidence>
<dbReference type="InterPro" id="IPR021731">
    <property type="entry name" value="AMIN_dom"/>
</dbReference>
<evidence type="ECO:0000256" key="1">
    <source>
        <dbReference type="ARBA" id="ARBA00004571"/>
    </source>
</evidence>
<dbReference type="Pfam" id="PF07715">
    <property type="entry name" value="Plug"/>
    <property type="match status" value="1"/>
</dbReference>
<dbReference type="EMBL" id="JACJRF010000001">
    <property type="protein sequence ID" value="MBD2342621.1"/>
    <property type="molecule type" value="Genomic_DNA"/>
</dbReference>
<evidence type="ECO:0000256" key="5">
    <source>
        <dbReference type="ARBA" id="ARBA00022496"/>
    </source>
</evidence>
<keyword evidence="20" id="KW-1185">Reference proteome</keyword>
<dbReference type="Gene3D" id="2.170.130.10">
    <property type="entry name" value="TonB-dependent receptor, plug domain"/>
    <property type="match status" value="1"/>
</dbReference>
<keyword evidence="10 14" id="KW-0798">TonB box</keyword>
<evidence type="ECO:0000256" key="10">
    <source>
        <dbReference type="ARBA" id="ARBA00023077"/>
    </source>
</evidence>